<evidence type="ECO:0000313" key="7">
    <source>
        <dbReference type="EMBL" id="CAK7908177.1"/>
    </source>
</evidence>
<feature type="domain" description="EF-1-gamma C-terminal" evidence="5">
    <location>
        <begin position="240"/>
        <end position="401"/>
    </location>
</feature>
<dbReference type="InterPro" id="IPR001662">
    <property type="entry name" value="EF1B_G_C"/>
</dbReference>
<dbReference type="Proteomes" id="UP001497600">
    <property type="component" value="Chromosome E"/>
</dbReference>
<dbReference type="InterPro" id="IPR010987">
    <property type="entry name" value="Glutathione-S-Trfase_C-like"/>
</dbReference>
<dbReference type="InterPro" id="IPR050802">
    <property type="entry name" value="EF-GSTs"/>
</dbReference>
<dbReference type="InterPro" id="IPR004045">
    <property type="entry name" value="Glutathione_S-Trfase_N"/>
</dbReference>
<feature type="compositionally biased region" description="Basic and acidic residues" evidence="4">
    <location>
        <begin position="213"/>
        <end position="230"/>
    </location>
</feature>
<keyword evidence="2 3" id="KW-0648">Protein biosynthesis</keyword>
<proteinExistence type="predicted"/>
<dbReference type="InterPro" id="IPR004046">
    <property type="entry name" value="GST_C"/>
</dbReference>
<dbReference type="Pfam" id="PF00647">
    <property type="entry name" value="EF1G"/>
    <property type="match status" value="1"/>
</dbReference>
<dbReference type="Gene3D" id="1.20.1050.10">
    <property type="match status" value="1"/>
</dbReference>
<dbReference type="Gene3D" id="3.30.70.1010">
    <property type="entry name" value="Translation elongation factor EF1B, gamma chain, conserved domain"/>
    <property type="match status" value="1"/>
</dbReference>
<keyword evidence="1 3" id="KW-0251">Elongation factor</keyword>
<dbReference type="Pfam" id="PF00043">
    <property type="entry name" value="GST_C"/>
    <property type="match status" value="1"/>
</dbReference>
<evidence type="ECO:0000259" key="6">
    <source>
        <dbReference type="PROSITE" id="PS50405"/>
    </source>
</evidence>
<dbReference type="InterPro" id="IPR036249">
    <property type="entry name" value="Thioredoxin-like_sf"/>
</dbReference>
<evidence type="ECO:0000256" key="2">
    <source>
        <dbReference type="ARBA" id="ARBA00022917"/>
    </source>
</evidence>
<dbReference type="PANTHER" id="PTHR43986:SF1">
    <property type="entry name" value="ELONGATION FACTOR 1-GAMMA"/>
    <property type="match status" value="1"/>
</dbReference>
<dbReference type="PROSITE" id="PS50040">
    <property type="entry name" value="EF1G_C"/>
    <property type="match status" value="1"/>
</dbReference>
<gene>
    <name evidence="7" type="primary">CAM1</name>
    <name evidence="7" type="ORF">CAAN4_E09098</name>
</gene>
<accession>A0ABP0EFN3</accession>
<evidence type="ECO:0000256" key="1">
    <source>
        <dbReference type="ARBA" id="ARBA00022768"/>
    </source>
</evidence>
<dbReference type="InterPro" id="IPR036282">
    <property type="entry name" value="Glutathione-S-Trfase_C_sf"/>
</dbReference>
<protein>
    <submittedName>
        <fullName evidence="7">Elongation factor 1-gamma 1</fullName>
    </submittedName>
</protein>
<dbReference type="EMBL" id="OZ004257">
    <property type="protein sequence ID" value="CAK7908177.1"/>
    <property type="molecule type" value="Genomic_DNA"/>
</dbReference>
<evidence type="ECO:0000259" key="5">
    <source>
        <dbReference type="PROSITE" id="PS50040"/>
    </source>
</evidence>
<evidence type="ECO:0000256" key="3">
    <source>
        <dbReference type="PROSITE-ProRule" id="PRU00519"/>
    </source>
</evidence>
<feature type="domain" description="GST C-terminal" evidence="6">
    <location>
        <begin position="82"/>
        <end position="207"/>
    </location>
</feature>
<evidence type="ECO:0000313" key="8">
    <source>
        <dbReference type="Proteomes" id="UP001497600"/>
    </source>
</evidence>
<name>A0ABP0EFN3_9ASCO</name>
<dbReference type="PROSITE" id="PS50405">
    <property type="entry name" value="GST_CTER"/>
    <property type="match status" value="1"/>
</dbReference>
<dbReference type="SUPFAM" id="SSF52833">
    <property type="entry name" value="Thioredoxin-like"/>
    <property type="match status" value="1"/>
</dbReference>
<feature type="region of interest" description="Disordered" evidence="4">
    <location>
        <begin position="213"/>
        <end position="245"/>
    </location>
</feature>
<sequence>MSQGTLYAGDFGRSVLPRALIKHFNLDIAIEGTDSEAYKTNFPLKKVPCFIGPKGYKLTEVLAISVYFINLGDSSSKLLGKNAQEYAQVLKWFSLTNSEYASNLTVVFKTITGALPYNKRAIDDAAKGVNQVADIFNLRLLDYTFLVGERLTVADLFAASLFVGAFNFYGKEFRTAHPYLTRWFKTLIAHPILAAIVGEYKFVDAPVEIAPPKKEKKAAPKKEAAPKAAEEAEPAPAPKPKHPLEALGKPKQALDEWKRVYSNEETRETAIPWFWKNMYDPSEWSLWKVDYKYNDELTMTFMSNNLVGGFFNRLSASVKYMFGCMVVFGENNNNGITGFFLVRGQEHEPAFDVAPDWESYSFKKLDDTPETREFVDNMLAWDKPVVYNGENREIADGKVLK</sequence>
<organism evidence="7 8">
    <name type="scientific">[Candida] anglica</name>
    <dbReference type="NCBI Taxonomy" id="148631"/>
    <lineage>
        <taxon>Eukaryota</taxon>
        <taxon>Fungi</taxon>
        <taxon>Dikarya</taxon>
        <taxon>Ascomycota</taxon>
        <taxon>Saccharomycotina</taxon>
        <taxon>Pichiomycetes</taxon>
        <taxon>Debaryomycetaceae</taxon>
        <taxon>Kurtzmaniella</taxon>
    </lineage>
</organism>
<dbReference type="PANTHER" id="PTHR43986">
    <property type="entry name" value="ELONGATION FACTOR 1-GAMMA"/>
    <property type="match status" value="1"/>
</dbReference>
<dbReference type="Pfam" id="PF02798">
    <property type="entry name" value="GST_N"/>
    <property type="match status" value="1"/>
</dbReference>
<dbReference type="Gene3D" id="3.40.30.10">
    <property type="entry name" value="Glutaredoxin"/>
    <property type="match status" value="1"/>
</dbReference>
<dbReference type="InterPro" id="IPR036433">
    <property type="entry name" value="EF1B_G_C_sf"/>
</dbReference>
<dbReference type="SMART" id="SM01183">
    <property type="entry name" value="EF1G"/>
    <property type="match status" value="1"/>
</dbReference>
<evidence type="ECO:0000256" key="4">
    <source>
        <dbReference type="SAM" id="MobiDB-lite"/>
    </source>
</evidence>
<dbReference type="CDD" id="cd03181">
    <property type="entry name" value="GST_C_EF1Bgamma_like"/>
    <property type="match status" value="1"/>
</dbReference>
<reference evidence="7 8" key="1">
    <citation type="submission" date="2024-01" db="EMBL/GenBank/DDBJ databases">
        <authorList>
            <consortium name="Genoscope - CEA"/>
            <person name="William W."/>
        </authorList>
    </citation>
    <scope>NUCLEOTIDE SEQUENCE [LARGE SCALE GENOMIC DNA]</scope>
    <source>
        <strain evidence="7 8">29B2s-10</strain>
    </source>
</reference>
<dbReference type="GO" id="GO:0003746">
    <property type="term" value="F:translation elongation factor activity"/>
    <property type="evidence" value="ECO:0007669"/>
    <property type="project" value="UniProtKB-KW"/>
</dbReference>
<keyword evidence="8" id="KW-1185">Reference proteome</keyword>
<dbReference type="SUPFAM" id="SSF89942">
    <property type="entry name" value="eEF1-gamma domain"/>
    <property type="match status" value="1"/>
</dbReference>
<dbReference type="SUPFAM" id="SSF47616">
    <property type="entry name" value="GST C-terminal domain-like"/>
    <property type="match status" value="1"/>
</dbReference>